<accession>X1DWE8</accession>
<dbReference type="GO" id="GO:0006779">
    <property type="term" value="P:porphyrin-containing compound biosynthetic process"/>
    <property type="evidence" value="ECO:0007669"/>
    <property type="project" value="InterPro"/>
</dbReference>
<sequence length="246" mass="28434">WKDWELHDGTKCKIPAFIDVKSIDEGNVVYGDYKQVICIQKPDCLFFEQTYFPYYDGDEKIFENLPSDLNQIMWVRLGIPPSPIRFDDDGLKKLEEAAKALRESTDRAIYATFGGNLVEIGEFAFRIDNFLYQLAADPKRIHTFLDKLVEYHLYNLDKYLSAVGPYIDVLGFGDDLGMQMGPQFSPAMYREFFKPRHEILWNHPKKKYPHIKSSLHCCGGIYPLLPDIIDAGIDAINPVQFTCRDM</sequence>
<dbReference type="GO" id="GO:0004853">
    <property type="term" value="F:uroporphyrinogen decarboxylase activity"/>
    <property type="evidence" value="ECO:0007669"/>
    <property type="project" value="InterPro"/>
</dbReference>
<dbReference type="SUPFAM" id="SSF51726">
    <property type="entry name" value="UROD/MetE-like"/>
    <property type="match status" value="1"/>
</dbReference>
<dbReference type="InterPro" id="IPR038071">
    <property type="entry name" value="UROD/MetE-like_sf"/>
</dbReference>
<proteinExistence type="predicted"/>
<feature type="non-terminal residue" evidence="2">
    <location>
        <position position="246"/>
    </location>
</feature>
<evidence type="ECO:0000313" key="2">
    <source>
        <dbReference type="EMBL" id="GAH09274.1"/>
    </source>
</evidence>
<dbReference type="AlphaFoldDB" id="X1DWE8"/>
<protein>
    <recommendedName>
        <fullName evidence="1">Uroporphyrinogen decarboxylase (URO-D) domain-containing protein</fullName>
    </recommendedName>
</protein>
<dbReference type="EMBL" id="BART01032280">
    <property type="protein sequence ID" value="GAH09274.1"/>
    <property type="molecule type" value="Genomic_DNA"/>
</dbReference>
<gene>
    <name evidence="2" type="ORF">S01H4_55840</name>
</gene>
<dbReference type="Pfam" id="PF01208">
    <property type="entry name" value="URO-D"/>
    <property type="match status" value="1"/>
</dbReference>
<dbReference type="Gene3D" id="3.20.20.210">
    <property type="match status" value="1"/>
</dbReference>
<feature type="domain" description="Uroporphyrinogen decarboxylase (URO-D)" evidence="1">
    <location>
        <begin position="127"/>
        <end position="237"/>
    </location>
</feature>
<name>X1DWE8_9ZZZZ</name>
<organism evidence="2">
    <name type="scientific">marine sediment metagenome</name>
    <dbReference type="NCBI Taxonomy" id="412755"/>
    <lineage>
        <taxon>unclassified sequences</taxon>
        <taxon>metagenomes</taxon>
        <taxon>ecological metagenomes</taxon>
    </lineage>
</organism>
<dbReference type="InterPro" id="IPR000257">
    <property type="entry name" value="Uroporphyrinogen_deCOase"/>
</dbReference>
<reference evidence="2" key="1">
    <citation type="journal article" date="2014" name="Front. Microbiol.">
        <title>High frequency of phylogenetically diverse reductive dehalogenase-homologous genes in deep subseafloor sedimentary metagenomes.</title>
        <authorList>
            <person name="Kawai M."/>
            <person name="Futagami T."/>
            <person name="Toyoda A."/>
            <person name="Takaki Y."/>
            <person name="Nishi S."/>
            <person name="Hori S."/>
            <person name="Arai W."/>
            <person name="Tsubouchi T."/>
            <person name="Morono Y."/>
            <person name="Uchiyama I."/>
            <person name="Ito T."/>
            <person name="Fujiyama A."/>
            <person name="Inagaki F."/>
            <person name="Takami H."/>
        </authorList>
    </citation>
    <scope>NUCLEOTIDE SEQUENCE</scope>
    <source>
        <strain evidence="2">Expedition CK06-06</strain>
    </source>
</reference>
<evidence type="ECO:0000259" key="1">
    <source>
        <dbReference type="Pfam" id="PF01208"/>
    </source>
</evidence>
<comment type="caution">
    <text evidence="2">The sequence shown here is derived from an EMBL/GenBank/DDBJ whole genome shotgun (WGS) entry which is preliminary data.</text>
</comment>
<feature type="non-terminal residue" evidence="2">
    <location>
        <position position="1"/>
    </location>
</feature>